<dbReference type="InterPro" id="IPR042099">
    <property type="entry name" value="ANL_N_sf"/>
</dbReference>
<dbReference type="Gene3D" id="3.40.50.12780">
    <property type="entry name" value="N-terminal domain of ligase-like"/>
    <property type="match status" value="1"/>
</dbReference>
<keyword evidence="2" id="KW-0436">Ligase</keyword>
<dbReference type="EC" id="6.2.1.30" evidence="2"/>
<comment type="caution">
    <text evidence="2">The sequence shown here is derived from an EMBL/GenBank/DDBJ whole genome shotgun (WGS) entry which is preliminary data.</text>
</comment>
<dbReference type="InterPro" id="IPR045851">
    <property type="entry name" value="AMP-bd_C_sf"/>
</dbReference>
<dbReference type="GO" id="GO:0047475">
    <property type="term" value="F:phenylacetate-CoA ligase activity"/>
    <property type="evidence" value="ECO:0007669"/>
    <property type="project" value="UniProtKB-EC"/>
</dbReference>
<accession>A0A1S1HDK4</accession>
<evidence type="ECO:0000313" key="3">
    <source>
        <dbReference type="Proteomes" id="UP000179467"/>
    </source>
</evidence>
<dbReference type="PANTHER" id="PTHR43845:SF1">
    <property type="entry name" value="BLR5969 PROTEIN"/>
    <property type="match status" value="1"/>
</dbReference>
<name>A0A1S1HDK4_9SPHN</name>
<dbReference type="Pfam" id="PF14535">
    <property type="entry name" value="AMP-binding_C_2"/>
    <property type="match status" value="1"/>
</dbReference>
<dbReference type="Gene3D" id="3.30.300.30">
    <property type="match status" value="1"/>
</dbReference>
<dbReference type="SUPFAM" id="SSF56801">
    <property type="entry name" value="Acetyl-CoA synthetase-like"/>
    <property type="match status" value="1"/>
</dbReference>
<evidence type="ECO:0000313" key="2">
    <source>
        <dbReference type="EMBL" id="OHT20197.1"/>
    </source>
</evidence>
<proteinExistence type="predicted"/>
<reference evidence="2 3" key="1">
    <citation type="submission" date="2016-09" db="EMBL/GenBank/DDBJ databases">
        <title>Metabolic pathway, cell adaptation mechanisms and a novel monoxygenase revealed through proteogenomic-transcription analysis of a Sphingomonas haloaromaticamans strain degrading the fungicide ortho-phenylphenol.</title>
        <authorList>
            <person name="Perruchon C."/>
            <person name="Papadopoulou E.S."/>
            <person name="Rousidou C."/>
            <person name="Vasileiadis S."/>
            <person name="Tanou G."/>
            <person name="Amoutzias G."/>
            <person name="Molassiotis A."/>
            <person name="Karpouzas D.G."/>
        </authorList>
    </citation>
    <scope>NUCLEOTIDE SEQUENCE [LARGE SCALE GENOMIC DNA]</scope>
    <source>
        <strain evidence="2 3">P3</strain>
    </source>
</reference>
<dbReference type="RefSeq" id="WP_015456852.1">
    <property type="nucleotide sequence ID" value="NZ_MIPT01000001.1"/>
</dbReference>
<dbReference type="Proteomes" id="UP000179467">
    <property type="component" value="Unassembled WGS sequence"/>
</dbReference>
<dbReference type="AlphaFoldDB" id="A0A1S1HDK4"/>
<feature type="domain" description="AMP-dependent ligase C-terminal" evidence="1">
    <location>
        <begin position="363"/>
        <end position="455"/>
    </location>
</feature>
<gene>
    <name evidence="2" type="primary">paaK</name>
    <name evidence="2" type="ORF">BHE75_02192</name>
</gene>
<dbReference type="OrthoDB" id="580775at2"/>
<sequence length="457" mass="50040">MTFPTYFEAFDAKQMLEDYPVGDAFTARYTAMSRDELHALQNRRFLKLMKRGWEIPFYQRLWGAKGIEAGDIRSLEDITSLPVYDKSDLMASIADHPPYGDFGGVGTSPDRAPVIFHTTSGTTGRPQALLFGPKGREITNLLVGRMYRWQGVSPSDVVQSVYGHGMINGGHYIREAVTHFTNSIFLSAGTGIETRSVNQVGLMADFNVSVLVGFIDYIRKLAETAEAEGLLDRINIKMICGHLGTEDRASVEKAWGGAKAYDWYGVGDTGSIAGEGPERDGLYVWEDAQYLELLDVDSGVPVGVGDTGDMVVTCLFKDDIAPCIRFNTHDITHELSGANQTGMVFKRIAGFKGRSDNMVKLRGINVFPHAIGALIENRPDLTGEFVCHVSRDAAGRDDMRVTLESRGGTDHGQIAGLLRQGLGVEVSVVLVGVGETAAATQIDVRQKPIRLIDERKL</sequence>
<dbReference type="EMBL" id="MIPT01000001">
    <property type="protein sequence ID" value="OHT20197.1"/>
    <property type="molecule type" value="Genomic_DNA"/>
</dbReference>
<keyword evidence="3" id="KW-1185">Reference proteome</keyword>
<dbReference type="PANTHER" id="PTHR43845">
    <property type="entry name" value="BLR5969 PROTEIN"/>
    <property type="match status" value="1"/>
</dbReference>
<evidence type="ECO:0000259" key="1">
    <source>
        <dbReference type="Pfam" id="PF14535"/>
    </source>
</evidence>
<dbReference type="InterPro" id="IPR028154">
    <property type="entry name" value="AMP-dep_Lig_C"/>
</dbReference>
<organism evidence="2 3">
    <name type="scientific">Edaphosphingomonas haloaromaticamans</name>
    <dbReference type="NCBI Taxonomy" id="653954"/>
    <lineage>
        <taxon>Bacteria</taxon>
        <taxon>Pseudomonadati</taxon>
        <taxon>Pseudomonadota</taxon>
        <taxon>Alphaproteobacteria</taxon>
        <taxon>Sphingomonadales</taxon>
        <taxon>Rhizorhabdaceae</taxon>
        <taxon>Edaphosphingomonas</taxon>
    </lineage>
</organism>
<protein>
    <submittedName>
        <fullName evidence="2">Phenylacetate-coenzyme A ligase</fullName>
        <ecNumber evidence="2">6.2.1.30</ecNumber>
    </submittedName>
</protein>